<gene>
    <name evidence="1" type="ORF">LTR24_003764</name>
</gene>
<evidence type="ECO:0000313" key="2">
    <source>
        <dbReference type="Proteomes" id="UP001345013"/>
    </source>
</evidence>
<evidence type="ECO:0000313" key="1">
    <source>
        <dbReference type="EMBL" id="KAK5094159.1"/>
    </source>
</evidence>
<name>A0ABR0KDZ7_9EURO</name>
<organism evidence="1 2">
    <name type="scientific">Lithohypha guttulata</name>
    <dbReference type="NCBI Taxonomy" id="1690604"/>
    <lineage>
        <taxon>Eukaryota</taxon>
        <taxon>Fungi</taxon>
        <taxon>Dikarya</taxon>
        <taxon>Ascomycota</taxon>
        <taxon>Pezizomycotina</taxon>
        <taxon>Eurotiomycetes</taxon>
        <taxon>Chaetothyriomycetidae</taxon>
        <taxon>Chaetothyriales</taxon>
        <taxon>Trichomeriaceae</taxon>
        <taxon>Lithohypha</taxon>
    </lineage>
</organism>
<accession>A0ABR0KDZ7</accession>
<dbReference type="Proteomes" id="UP001345013">
    <property type="component" value="Unassembled WGS sequence"/>
</dbReference>
<protein>
    <submittedName>
        <fullName evidence="1">Uncharacterized protein</fullName>
    </submittedName>
</protein>
<reference evidence="1 2" key="1">
    <citation type="submission" date="2023-08" db="EMBL/GenBank/DDBJ databases">
        <title>Black Yeasts Isolated from many extreme environments.</title>
        <authorList>
            <person name="Coleine C."/>
            <person name="Stajich J.E."/>
            <person name="Selbmann L."/>
        </authorList>
    </citation>
    <scope>NUCLEOTIDE SEQUENCE [LARGE SCALE GENOMIC DNA]</scope>
    <source>
        <strain evidence="1 2">CCFEE 5885</strain>
    </source>
</reference>
<proteinExistence type="predicted"/>
<comment type="caution">
    <text evidence="1">The sequence shown here is derived from an EMBL/GenBank/DDBJ whole genome shotgun (WGS) entry which is preliminary data.</text>
</comment>
<sequence length="71" mass="8339">MLKSEEDKVVEAPNKPLKTFNRGHIEEVQNLPPPLLNERDQDLVYFGSQFEDDVLVDEFFELEGWVFLESK</sequence>
<dbReference type="EMBL" id="JAVRRG010000036">
    <property type="protein sequence ID" value="KAK5094159.1"/>
    <property type="molecule type" value="Genomic_DNA"/>
</dbReference>
<keyword evidence="2" id="KW-1185">Reference proteome</keyword>